<organism evidence="11 12">
    <name type="scientific">Vanilla planifolia</name>
    <name type="common">Vanilla</name>
    <dbReference type="NCBI Taxonomy" id="51239"/>
    <lineage>
        <taxon>Eukaryota</taxon>
        <taxon>Viridiplantae</taxon>
        <taxon>Streptophyta</taxon>
        <taxon>Embryophyta</taxon>
        <taxon>Tracheophyta</taxon>
        <taxon>Spermatophyta</taxon>
        <taxon>Magnoliopsida</taxon>
        <taxon>Liliopsida</taxon>
        <taxon>Asparagales</taxon>
        <taxon>Orchidaceae</taxon>
        <taxon>Vanilloideae</taxon>
        <taxon>Vanilleae</taxon>
        <taxon>Vanilla</taxon>
    </lineage>
</organism>
<dbReference type="GO" id="GO:0003677">
    <property type="term" value="F:DNA binding"/>
    <property type="evidence" value="ECO:0007669"/>
    <property type="project" value="UniProtKB-UniRule"/>
</dbReference>
<keyword evidence="2 8" id="KW-0863">Zinc-finger</keyword>
<comment type="subcellular location">
    <subcellularLocation>
        <location evidence="8 9">Nucleus</location>
    </subcellularLocation>
</comment>
<reference evidence="11 12" key="1">
    <citation type="journal article" date="2020" name="Nat. Food">
        <title>A phased Vanilla planifolia genome enables genetic improvement of flavour and production.</title>
        <authorList>
            <person name="Hasing T."/>
            <person name="Tang H."/>
            <person name="Brym M."/>
            <person name="Khazi F."/>
            <person name="Huang T."/>
            <person name="Chambers A.H."/>
        </authorList>
    </citation>
    <scope>NUCLEOTIDE SEQUENCE [LARGE SCALE GENOMIC DNA]</scope>
    <source>
        <tissue evidence="11">Leaf</tissue>
    </source>
</reference>
<evidence type="ECO:0000259" key="10">
    <source>
        <dbReference type="PROSITE" id="PS50884"/>
    </source>
</evidence>
<dbReference type="PANTHER" id="PTHR31992">
    <property type="entry name" value="DOF ZINC FINGER PROTEIN DOF1.4-RELATED"/>
    <property type="match status" value="1"/>
</dbReference>
<accession>A0A835RVU0</accession>
<evidence type="ECO:0000256" key="1">
    <source>
        <dbReference type="ARBA" id="ARBA00022723"/>
    </source>
</evidence>
<dbReference type="Proteomes" id="UP000636800">
    <property type="component" value="Chromosome 1"/>
</dbReference>
<dbReference type="PANTHER" id="PTHR31992:SF159">
    <property type="entry name" value="DOF ZINC FINGER PROTEIN"/>
    <property type="match status" value="1"/>
</dbReference>
<evidence type="ECO:0000256" key="7">
    <source>
        <dbReference type="ARBA" id="ARBA00023242"/>
    </source>
</evidence>
<dbReference type="PROSITE" id="PS50884">
    <property type="entry name" value="ZF_DOF_2"/>
    <property type="match status" value="1"/>
</dbReference>
<keyword evidence="5 8" id="KW-0238">DNA-binding</keyword>
<evidence type="ECO:0000256" key="6">
    <source>
        <dbReference type="ARBA" id="ARBA00023163"/>
    </source>
</evidence>
<comment type="function">
    <text evidence="9">Transcription factor that binds specifically to a 5'-AA[AG]G-3' consensus core sequence.</text>
</comment>
<evidence type="ECO:0000256" key="9">
    <source>
        <dbReference type="RuleBase" id="RU369094"/>
    </source>
</evidence>
<evidence type="ECO:0000256" key="2">
    <source>
        <dbReference type="ARBA" id="ARBA00022771"/>
    </source>
</evidence>
<keyword evidence="4 9" id="KW-0805">Transcription regulation</keyword>
<evidence type="ECO:0000313" key="12">
    <source>
        <dbReference type="Proteomes" id="UP000636800"/>
    </source>
</evidence>
<keyword evidence="7 8" id="KW-0539">Nucleus</keyword>
<dbReference type="Pfam" id="PF02701">
    <property type="entry name" value="Zn_ribbon_Dof"/>
    <property type="match status" value="1"/>
</dbReference>
<evidence type="ECO:0000256" key="3">
    <source>
        <dbReference type="ARBA" id="ARBA00022833"/>
    </source>
</evidence>
<dbReference type="GO" id="GO:0003700">
    <property type="term" value="F:DNA-binding transcription factor activity"/>
    <property type="evidence" value="ECO:0007669"/>
    <property type="project" value="UniProtKB-UniRule"/>
</dbReference>
<proteinExistence type="predicted"/>
<evidence type="ECO:0000256" key="5">
    <source>
        <dbReference type="ARBA" id="ARBA00023125"/>
    </source>
</evidence>
<dbReference type="EMBL" id="JADCNL010000001">
    <property type="protein sequence ID" value="KAG0499129.1"/>
    <property type="molecule type" value="Genomic_DNA"/>
</dbReference>
<evidence type="ECO:0000313" key="11">
    <source>
        <dbReference type="EMBL" id="KAG0499129.1"/>
    </source>
</evidence>
<evidence type="ECO:0000256" key="8">
    <source>
        <dbReference type="PROSITE-ProRule" id="PRU00071"/>
    </source>
</evidence>
<dbReference type="GO" id="GO:0005634">
    <property type="term" value="C:nucleus"/>
    <property type="evidence" value="ECO:0007669"/>
    <property type="project" value="UniProtKB-SubCell"/>
</dbReference>
<feature type="domain" description="Dof-type" evidence="10">
    <location>
        <begin position="68"/>
        <end position="122"/>
    </location>
</feature>
<keyword evidence="1 9" id="KW-0479">Metal-binding</keyword>
<comment type="caution">
    <text evidence="11">The sequence shown here is derived from an EMBL/GenBank/DDBJ whole genome shotgun (WGS) entry which is preliminary data.</text>
</comment>
<gene>
    <name evidence="11" type="ORF">HPP92_003820</name>
</gene>
<dbReference type="GO" id="GO:0008270">
    <property type="term" value="F:zinc ion binding"/>
    <property type="evidence" value="ECO:0007669"/>
    <property type="project" value="UniProtKB-KW"/>
</dbReference>
<dbReference type="PROSITE" id="PS01361">
    <property type="entry name" value="ZF_DOF_1"/>
    <property type="match status" value="1"/>
</dbReference>
<dbReference type="InterPro" id="IPR003851">
    <property type="entry name" value="Znf_Dof"/>
</dbReference>
<evidence type="ECO:0000256" key="4">
    <source>
        <dbReference type="ARBA" id="ARBA00023015"/>
    </source>
</evidence>
<keyword evidence="12" id="KW-1185">Reference proteome</keyword>
<sequence length="293" mass="31554">MAASSSSSPMQAYVETSDWLKCIVQDDGGACAVDAISSPSSELLQCIPAPQALQVVERRLRPQHEQALRCPRCDSTHTKFCYYNNYSLSQPRYFCKTCRRYWTKGGSLRNVPVGGGCRKNKRSSSAAAAASKIIKPTSTEQGLCSVSSLTPLLTSYNHEADTDLHLSFPPGQQLPPFEALLADAPRNLNFMEFRYNHGLEHGSASTVFDFIESKFGAVFGSSTAMGSNGFNGAGFASSFPADGVHAAFGQAADAGDVKPGNRLLSLEWQEQQGCAELERTRSVIAMESGCGRG</sequence>
<dbReference type="OrthoDB" id="1919622at2759"/>
<keyword evidence="3 9" id="KW-0862">Zinc</keyword>
<protein>
    <recommendedName>
        <fullName evidence="9">Dof zinc finger protein</fullName>
    </recommendedName>
</protein>
<keyword evidence="6 9" id="KW-0804">Transcription</keyword>
<dbReference type="InterPro" id="IPR045174">
    <property type="entry name" value="Dof"/>
</dbReference>
<name>A0A835RVU0_VANPL</name>
<dbReference type="AlphaFoldDB" id="A0A835RVU0"/>